<dbReference type="OrthoDB" id="573082at2"/>
<dbReference type="RefSeq" id="WP_012938431.1">
    <property type="nucleotide sequence ID" value="NC_013740.1"/>
</dbReference>
<reference evidence="1 2" key="1">
    <citation type="journal article" date="2010" name="Stand. Genomic Sci.">
        <title>Complete genome sequence of Acidaminococcus fermentans type strain (VR4).</title>
        <authorList>
            <person name="Chang Y.J."/>
            <person name="Pukall R."/>
            <person name="Saunders E."/>
            <person name="Lapidus A."/>
            <person name="Copeland A."/>
            <person name="Nolan M."/>
            <person name="Glavina Del Rio T."/>
            <person name="Lucas S."/>
            <person name="Chen F."/>
            <person name="Tice H."/>
            <person name="Cheng J.F."/>
            <person name="Han C."/>
            <person name="Detter J.C."/>
            <person name="Bruce D."/>
            <person name="Goodwin L."/>
            <person name="Pitluck S."/>
            <person name="Mikhailova N."/>
            <person name="Liolios K."/>
            <person name="Pati A."/>
            <person name="Ivanova N."/>
            <person name="Mavromatis K."/>
            <person name="Chen A."/>
            <person name="Palaniappan K."/>
            <person name="Land M."/>
            <person name="Hauser L."/>
            <person name="Jeffries C.D."/>
            <person name="Brettin T."/>
            <person name="Rohde M."/>
            <person name="Goker M."/>
            <person name="Bristow J."/>
            <person name="Eisen J.A."/>
            <person name="Markowitz V."/>
            <person name="Hugenholtz P."/>
            <person name="Kyrpides N.C."/>
            <person name="Klenk H.P."/>
        </authorList>
    </citation>
    <scope>NUCLEOTIDE SEQUENCE [LARGE SCALE GENOMIC DNA]</scope>
    <source>
        <strain evidence="2">ATCC 25085 / DSM 20731 / CCUG 9996 / CIP 106432 / VR4</strain>
    </source>
</reference>
<keyword evidence="2" id="KW-1185">Reference proteome</keyword>
<organism evidence="1 2">
    <name type="scientific">Acidaminococcus fermentans (strain ATCC 25085 / DSM 20731 / CCUG 9996 / CIP 106432 / VR4)</name>
    <dbReference type="NCBI Taxonomy" id="591001"/>
    <lineage>
        <taxon>Bacteria</taxon>
        <taxon>Bacillati</taxon>
        <taxon>Bacillota</taxon>
        <taxon>Negativicutes</taxon>
        <taxon>Acidaminococcales</taxon>
        <taxon>Acidaminococcaceae</taxon>
        <taxon>Acidaminococcus</taxon>
    </lineage>
</organism>
<name>D2RK40_ACIFV</name>
<proteinExistence type="predicted"/>
<dbReference type="Proteomes" id="UP000001902">
    <property type="component" value="Chromosome"/>
</dbReference>
<dbReference type="eggNOG" id="COG4679">
    <property type="taxonomic scope" value="Bacteria"/>
</dbReference>
<dbReference type="STRING" id="591001.Acfer_1073"/>
<evidence type="ECO:0008006" key="3">
    <source>
        <dbReference type="Google" id="ProtNLM"/>
    </source>
</evidence>
<dbReference type="Pfam" id="PF05973">
    <property type="entry name" value="Gp49"/>
    <property type="match status" value="1"/>
</dbReference>
<accession>D2RK40</accession>
<protein>
    <recommendedName>
        <fullName evidence="3">Type II toxin-antitoxin system RelE/ParE family toxin</fullName>
    </recommendedName>
</protein>
<dbReference type="AlphaFoldDB" id="D2RK40"/>
<dbReference type="KEGG" id="afn:Acfer_1073"/>
<gene>
    <name evidence="1" type="ordered locus">Acfer_1073</name>
</gene>
<dbReference type="InterPro" id="IPR009241">
    <property type="entry name" value="HigB-like"/>
</dbReference>
<dbReference type="EMBL" id="CP001859">
    <property type="protein sequence ID" value="ADB47442.1"/>
    <property type="molecule type" value="Genomic_DNA"/>
</dbReference>
<evidence type="ECO:0000313" key="1">
    <source>
        <dbReference type="EMBL" id="ADB47442.1"/>
    </source>
</evidence>
<sequence>MEFEVIFYETENGQKPVEDFLLSLNTKMRTKMVQMMEILEDKGLALREPYTKPLGDGIFELRCKLASDISRALFFFYIGQKIIVTNGFIKKTMKTPQKEIRLAQERRADYIRRMEEAK</sequence>
<dbReference type="HOGENOM" id="CLU_122734_0_1_9"/>
<dbReference type="GeneID" id="78334797"/>
<evidence type="ECO:0000313" key="2">
    <source>
        <dbReference type="Proteomes" id="UP000001902"/>
    </source>
</evidence>